<dbReference type="InterPro" id="IPR013154">
    <property type="entry name" value="ADH-like_N"/>
</dbReference>
<reference evidence="11 12" key="1">
    <citation type="submission" date="2020-07" db="EMBL/GenBank/DDBJ databases">
        <title>Sequencing the genomes of 1000 actinobacteria strains.</title>
        <authorList>
            <person name="Klenk H.-P."/>
        </authorList>
    </citation>
    <scope>NUCLEOTIDE SEQUENCE [LARGE SCALE GENOMIC DNA]</scope>
    <source>
        <strain evidence="11 12">DSM 23737</strain>
    </source>
</reference>
<dbReference type="SUPFAM" id="SSF50129">
    <property type="entry name" value="GroES-like"/>
    <property type="match status" value="1"/>
</dbReference>
<dbReference type="SUPFAM" id="SSF51735">
    <property type="entry name" value="NAD(P)-binding Rossmann-fold domains"/>
    <property type="match status" value="1"/>
</dbReference>
<evidence type="ECO:0000313" key="12">
    <source>
        <dbReference type="Proteomes" id="UP000524237"/>
    </source>
</evidence>
<dbReference type="InterPro" id="IPR002328">
    <property type="entry name" value="ADH_Zn_CS"/>
</dbReference>
<dbReference type="Pfam" id="PF08240">
    <property type="entry name" value="ADH_N"/>
    <property type="match status" value="1"/>
</dbReference>
<dbReference type="EC" id="1.1.1.1" evidence="3"/>
<keyword evidence="6 11" id="KW-0560">Oxidoreductase</keyword>
<dbReference type="Pfam" id="PF00107">
    <property type="entry name" value="ADH_zinc_N"/>
    <property type="match status" value="1"/>
</dbReference>
<keyword evidence="5 9" id="KW-0862">Zinc</keyword>
<evidence type="ECO:0000256" key="3">
    <source>
        <dbReference type="ARBA" id="ARBA00013190"/>
    </source>
</evidence>
<dbReference type="InterPro" id="IPR036291">
    <property type="entry name" value="NAD(P)-bd_dom_sf"/>
</dbReference>
<gene>
    <name evidence="11" type="ORF">FB555_000834</name>
</gene>
<dbReference type="Gene3D" id="3.40.50.720">
    <property type="entry name" value="NAD(P)-binding Rossmann-like Domain"/>
    <property type="match status" value="1"/>
</dbReference>
<dbReference type="InterPro" id="IPR011032">
    <property type="entry name" value="GroES-like_sf"/>
</dbReference>
<dbReference type="PANTHER" id="PTHR42940:SF8">
    <property type="entry name" value="VACUOLAR PROTEIN SORTING-ASSOCIATED PROTEIN 11"/>
    <property type="match status" value="1"/>
</dbReference>
<name>A0A7W3JT29_9MICO</name>
<keyword evidence="12" id="KW-1185">Reference proteome</keyword>
<evidence type="ECO:0000256" key="8">
    <source>
        <dbReference type="ARBA" id="ARBA00049243"/>
    </source>
</evidence>
<protein>
    <recommendedName>
        <fullName evidence="3">alcohol dehydrogenase</fullName>
        <ecNumber evidence="3">1.1.1.1</ecNumber>
    </recommendedName>
</protein>
<evidence type="ECO:0000256" key="5">
    <source>
        <dbReference type="ARBA" id="ARBA00022833"/>
    </source>
</evidence>
<dbReference type="CDD" id="cd05284">
    <property type="entry name" value="arabinose_DH_like"/>
    <property type="match status" value="1"/>
</dbReference>
<evidence type="ECO:0000256" key="2">
    <source>
        <dbReference type="ARBA" id="ARBA00008072"/>
    </source>
</evidence>
<evidence type="ECO:0000256" key="9">
    <source>
        <dbReference type="RuleBase" id="RU361277"/>
    </source>
</evidence>
<dbReference type="AlphaFoldDB" id="A0A7W3JT29"/>
<dbReference type="GO" id="GO:0004022">
    <property type="term" value="F:alcohol dehydrogenase (NAD+) activity"/>
    <property type="evidence" value="ECO:0007669"/>
    <property type="project" value="UniProtKB-EC"/>
</dbReference>
<comment type="catalytic activity">
    <reaction evidence="7">
        <text>a secondary alcohol + NAD(+) = a ketone + NADH + H(+)</text>
        <dbReference type="Rhea" id="RHEA:10740"/>
        <dbReference type="ChEBI" id="CHEBI:15378"/>
        <dbReference type="ChEBI" id="CHEBI:17087"/>
        <dbReference type="ChEBI" id="CHEBI:35681"/>
        <dbReference type="ChEBI" id="CHEBI:57540"/>
        <dbReference type="ChEBI" id="CHEBI:57945"/>
        <dbReference type="EC" id="1.1.1.1"/>
    </reaction>
</comment>
<dbReference type="SMART" id="SM00829">
    <property type="entry name" value="PKS_ER"/>
    <property type="match status" value="1"/>
</dbReference>
<dbReference type="InterPro" id="IPR013149">
    <property type="entry name" value="ADH-like_C"/>
</dbReference>
<dbReference type="Proteomes" id="UP000524237">
    <property type="component" value="Unassembled WGS sequence"/>
</dbReference>
<evidence type="ECO:0000256" key="4">
    <source>
        <dbReference type="ARBA" id="ARBA00022723"/>
    </source>
</evidence>
<accession>A0A7W3JT29</accession>
<dbReference type="PROSITE" id="PS00059">
    <property type="entry name" value="ADH_ZINC"/>
    <property type="match status" value="1"/>
</dbReference>
<evidence type="ECO:0000259" key="10">
    <source>
        <dbReference type="SMART" id="SM00829"/>
    </source>
</evidence>
<evidence type="ECO:0000256" key="7">
    <source>
        <dbReference type="ARBA" id="ARBA00049164"/>
    </source>
</evidence>
<sequence>MAEMMKALQYVTVGDAPKIMTIPKPHAGPGQIVLKVTAAGVCHSDEFVMSLPAEAFGVMGWSTPLTLGHEGAGIVHELGDGVTEFAIGDSVAVYGPWGCGTCSYCVQGKEMLCPFAAGMGIQPPGLGSPGAMAEYLLIDSPRHLVALGTLDPVQNVSLTDAALTPYHAIKNSLSKLGAGSTAVTIGAGGLGHMAIQLLRALTGATVITLDISDAKLALAKEVGAHHTFQSNDDAIARVHELTGGIGANAVFDFVGAQPTVELASKLVRPEGDLHIVGIGGGMLPVGFGATAYDVNIRTPYWGSRLELMEVIELAQQGKIKVEFEQFSLDDGPTAYERLHHGDLRGRAVLVP</sequence>
<comment type="similarity">
    <text evidence="2 9">Belongs to the zinc-containing alcohol dehydrogenase family.</text>
</comment>
<keyword evidence="4 9" id="KW-0479">Metal-binding</keyword>
<evidence type="ECO:0000313" key="11">
    <source>
        <dbReference type="EMBL" id="MBA8828763.1"/>
    </source>
</evidence>
<evidence type="ECO:0000256" key="1">
    <source>
        <dbReference type="ARBA" id="ARBA00001947"/>
    </source>
</evidence>
<feature type="domain" description="Enoyl reductase (ER)" evidence="10">
    <location>
        <begin position="14"/>
        <end position="349"/>
    </location>
</feature>
<evidence type="ECO:0000256" key="6">
    <source>
        <dbReference type="ARBA" id="ARBA00023002"/>
    </source>
</evidence>
<dbReference type="InterPro" id="IPR020843">
    <property type="entry name" value="ER"/>
</dbReference>
<dbReference type="PANTHER" id="PTHR42940">
    <property type="entry name" value="ALCOHOL DEHYDROGENASE 1-RELATED"/>
    <property type="match status" value="1"/>
</dbReference>
<dbReference type="Gene3D" id="3.90.180.10">
    <property type="entry name" value="Medium-chain alcohol dehydrogenases, catalytic domain"/>
    <property type="match status" value="1"/>
</dbReference>
<dbReference type="EMBL" id="JACGWU010000001">
    <property type="protein sequence ID" value="MBA8828763.1"/>
    <property type="molecule type" value="Genomic_DNA"/>
</dbReference>
<proteinExistence type="inferred from homology"/>
<comment type="cofactor">
    <cofactor evidence="1 9">
        <name>Zn(2+)</name>
        <dbReference type="ChEBI" id="CHEBI:29105"/>
    </cofactor>
</comment>
<organism evidence="11 12">
    <name type="scientific">Alpinimonas psychrophila</name>
    <dbReference type="NCBI Taxonomy" id="748908"/>
    <lineage>
        <taxon>Bacteria</taxon>
        <taxon>Bacillati</taxon>
        <taxon>Actinomycetota</taxon>
        <taxon>Actinomycetes</taxon>
        <taxon>Micrococcales</taxon>
        <taxon>Microbacteriaceae</taxon>
        <taxon>Alpinimonas</taxon>
    </lineage>
</organism>
<comment type="caution">
    <text evidence="11">The sequence shown here is derived from an EMBL/GenBank/DDBJ whole genome shotgun (WGS) entry which is preliminary data.</text>
</comment>
<comment type="catalytic activity">
    <reaction evidence="8">
        <text>a primary alcohol + NAD(+) = an aldehyde + NADH + H(+)</text>
        <dbReference type="Rhea" id="RHEA:10736"/>
        <dbReference type="ChEBI" id="CHEBI:15378"/>
        <dbReference type="ChEBI" id="CHEBI:15734"/>
        <dbReference type="ChEBI" id="CHEBI:17478"/>
        <dbReference type="ChEBI" id="CHEBI:57540"/>
        <dbReference type="ChEBI" id="CHEBI:57945"/>
        <dbReference type="EC" id="1.1.1.1"/>
    </reaction>
</comment>
<dbReference type="GO" id="GO:0008270">
    <property type="term" value="F:zinc ion binding"/>
    <property type="evidence" value="ECO:0007669"/>
    <property type="project" value="InterPro"/>
</dbReference>